<dbReference type="GO" id="GO:0005737">
    <property type="term" value="C:cytoplasm"/>
    <property type="evidence" value="ECO:0007669"/>
    <property type="project" value="UniProtKB-SubCell"/>
</dbReference>
<dbReference type="EC" id="3.1.1.96" evidence="4"/>
<protein>
    <recommendedName>
        <fullName evidence="4">D-aminoacyl-tRNA deacylase</fullName>
        <shortName evidence="4">DTD</shortName>
        <ecNumber evidence="4">3.1.1.96</ecNumber>
    </recommendedName>
    <alternativeName>
        <fullName evidence="4">Gly-tRNA(Ala) deacylase</fullName>
        <ecNumber evidence="4">3.1.1.-</ecNumber>
    </alternativeName>
</protein>
<comment type="catalytic activity">
    <reaction evidence="4">
        <text>glycyl-tRNA(Ala) + H2O = tRNA(Ala) + glycine + H(+)</text>
        <dbReference type="Rhea" id="RHEA:53744"/>
        <dbReference type="Rhea" id="RHEA-COMP:9657"/>
        <dbReference type="Rhea" id="RHEA-COMP:13640"/>
        <dbReference type="ChEBI" id="CHEBI:15377"/>
        <dbReference type="ChEBI" id="CHEBI:15378"/>
        <dbReference type="ChEBI" id="CHEBI:57305"/>
        <dbReference type="ChEBI" id="CHEBI:78442"/>
        <dbReference type="ChEBI" id="CHEBI:78522"/>
    </reaction>
</comment>
<comment type="domain">
    <text evidence="4">A Gly-cisPro motif from one monomer fits into the active site of the other monomer to allow specific chiral rejection of L-amino acids.</text>
</comment>
<comment type="subcellular location">
    <subcellularLocation>
        <location evidence="4">Cytoplasm</location>
    </subcellularLocation>
</comment>
<gene>
    <name evidence="4" type="primary">dtd</name>
    <name evidence="5" type="ORF">H8702_11425</name>
</gene>
<keyword evidence="4" id="KW-0963">Cytoplasm</keyword>
<keyword evidence="6" id="KW-1185">Reference proteome</keyword>
<comment type="caution">
    <text evidence="5">The sequence shown here is derived from an EMBL/GenBank/DDBJ whole genome shotgun (WGS) entry which is preliminary data.</text>
</comment>
<dbReference type="Proteomes" id="UP000632659">
    <property type="component" value="Unassembled WGS sequence"/>
</dbReference>
<dbReference type="Pfam" id="PF02580">
    <property type="entry name" value="Tyr_Deacylase"/>
    <property type="match status" value="1"/>
</dbReference>
<organism evidence="5 6">
    <name type="scientific">Massiliimalia timonensis</name>
    <dbReference type="NCBI Taxonomy" id="1987501"/>
    <lineage>
        <taxon>Bacteria</taxon>
        <taxon>Bacillati</taxon>
        <taxon>Bacillota</taxon>
        <taxon>Clostridia</taxon>
        <taxon>Eubacteriales</taxon>
        <taxon>Oscillospiraceae</taxon>
        <taxon>Massiliimalia</taxon>
    </lineage>
</organism>
<keyword evidence="4" id="KW-0694">RNA-binding</keyword>
<dbReference type="OrthoDB" id="9801395at2"/>
<dbReference type="HAMAP" id="MF_00518">
    <property type="entry name" value="Deacylase_Dtd"/>
    <property type="match status" value="1"/>
</dbReference>
<keyword evidence="3 4" id="KW-0378">Hydrolase</keyword>
<evidence type="ECO:0000313" key="5">
    <source>
        <dbReference type="EMBL" id="MBC8611700.1"/>
    </source>
</evidence>
<comment type="subunit">
    <text evidence="4">Homodimer.</text>
</comment>
<dbReference type="PANTHER" id="PTHR10472">
    <property type="entry name" value="D-TYROSYL-TRNA TYR DEACYLASE"/>
    <property type="match status" value="1"/>
</dbReference>
<evidence type="ECO:0000313" key="6">
    <source>
        <dbReference type="Proteomes" id="UP000632659"/>
    </source>
</evidence>
<dbReference type="GO" id="GO:0000049">
    <property type="term" value="F:tRNA binding"/>
    <property type="evidence" value="ECO:0007669"/>
    <property type="project" value="UniProtKB-UniRule"/>
</dbReference>
<dbReference type="EC" id="3.1.1.-" evidence="4"/>
<dbReference type="GO" id="GO:0043908">
    <property type="term" value="F:Ser(Gly)-tRNA(Ala) hydrolase activity"/>
    <property type="evidence" value="ECO:0007669"/>
    <property type="project" value="UniProtKB-UniRule"/>
</dbReference>
<dbReference type="RefSeq" id="WP_093989693.1">
    <property type="nucleotide sequence ID" value="NZ_FYDD01000004.1"/>
</dbReference>
<feature type="short sequence motif" description="Gly-cisPro motif, important for rejection of L-amino acids" evidence="4">
    <location>
        <begin position="139"/>
        <end position="140"/>
    </location>
</feature>
<dbReference type="FunFam" id="3.50.80.10:FF:000001">
    <property type="entry name" value="D-aminoacyl-tRNA deacylase"/>
    <property type="match status" value="1"/>
</dbReference>
<evidence type="ECO:0000256" key="2">
    <source>
        <dbReference type="ARBA" id="ARBA00022555"/>
    </source>
</evidence>
<keyword evidence="2 4" id="KW-0820">tRNA-binding</keyword>
<name>A0A8J6P8L5_9FIRM</name>
<dbReference type="Gene3D" id="3.50.80.10">
    <property type="entry name" value="D-tyrosyl-tRNA(Tyr) deacylase"/>
    <property type="match status" value="1"/>
</dbReference>
<sequence>MKAVLQRVSSAGITIDREYSNGEIGQGLTVLLGVMEGDTKAQAEFLAKKICGLRVFSDEQGKQNLSLQDIDGEMMIVSNFTLGADCRHGRRPFYAQAAAPDVAQALYDYFVDCVKQETVKKVITGVFGAHMDLHIEADGPVTIILDTQELGK</sequence>
<dbReference type="InterPro" id="IPR023509">
    <property type="entry name" value="DTD-like_sf"/>
</dbReference>
<dbReference type="NCBIfam" id="TIGR00256">
    <property type="entry name" value="D-aminoacyl-tRNA deacylase"/>
    <property type="match status" value="1"/>
</dbReference>
<dbReference type="EMBL" id="JACRTL010000007">
    <property type="protein sequence ID" value="MBC8611700.1"/>
    <property type="molecule type" value="Genomic_DNA"/>
</dbReference>
<dbReference type="GO" id="GO:0019478">
    <property type="term" value="P:D-amino acid catabolic process"/>
    <property type="evidence" value="ECO:0007669"/>
    <property type="project" value="UniProtKB-UniRule"/>
</dbReference>
<dbReference type="InterPro" id="IPR003732">
    <property type="entry name" value="Daa-tRNA_deacyls_DTD"/>
</dbReference>
<comment type="function">
    <text evidence="4">An aminoacyl-tRNA editing enzyme that deacylates mischarged D-aminoacyl-tRNAs. Also deacylates mischarged glycyl-tRNA(Ala), protecting cells against glycine mischarging by AlaRS. Acts via tRNA-based rather than protein-based catalysis; rejects L-amino acids rather than detecting D-amino acids in the active site. By recycling D-aminoacyl-tRNA to D-amino acids and free tRNA molecules, this enzyme counteracts the toxicity associated with the formation of D-aminoacyl-tRNA entities in vivo and helps enforce protein L-homochirality.</text>
</comment>
<comment type="catalytic activity">
    <reaction evidence="4">
        <text>a D-aminoacyl-tRNA + H2O = a tRNA + a D-alpha-amino acid + H(+)</text>
        <dbReference type="Rhea" id="RHEA:13953"/>
        <dbReference type="Rhea" id="RHEA-COMP:10123"/>
        <dbReference type="Rhea" id="RHEA-COMP:10124"/>
        <dbReference type="ChEBI" id="CHEBI:15377"/>
        <dbReference type="ChEBI" id="CHEBI:15378"/>
        <dbReference type="ChEBI" id="CHEBI:59871"/>
        <dbReference type="ChEBI" id="CHEBI:78442"/>
        <dbReference type="ChEBI" id="CHEBI:79333"/>
        <dbReference type="EC" id="3.1.1.96"/>
    </reaction>
</comment>
<accession>A0A8J6P8L5</accession>
<dbReference type="GO" id="GO:0106026">
    <property type="term" value="F:Gly-tRNA(Ala) deacylase activity"/>
    <property type="evidence" value="ECO:0007669"/>
    <property type="project" value="UniProtKB-UniRule"/>
</dbReference>
<evidence type="ECO:0000256" key="3">
    <source>
        <dbReference type="ARBA" id="ARBA00022801"/>
    </source>
</evidence>
<reference evidence="5" key="1">
    <citation type="submission" date="2020-08" db="EMBL/GenBank/DDBJ databases">
        <title>Genome public.</title>
        <authorList>
            <person name="Liu C."/>
            <person name="Sun Q."/>
        </authorList>
    </citation>
    <scope>NUCLEOTIDE SEQUENCE</scope>
    <source>
        <strain evidence="5">NSJ-15</strain>
    </source>
</reference>
<dbReference type="PANTHER" id="PTHR10472:SF5">
    <property type="entry name" value="D-AMINOACYL-TRNA DEACYLASE 1"/>
    <property type="match status" value="1"/>
</dbReference>
<dbReference type="GO" id="GO:0051500">
    <property type="term" value="F:D-tyrosyl-tRNA(Tyr) deacylase activity"/>
    <property type="evidence" value="ECO:0007669"/>
    <property type="project" value="TreeGrafter"/>
</dbReference>
<evidence type="ECO:0000256" key="1">
    <source>
        <dbReference type="ARBA" id="ARBA00009673"/>
    </source>
</evidence>
<dbReference type="AlphaFoldDB" id="A0A8J6P8L5"/>
<dbReference type="SUPFAM" id="SSF69500">
    <property type="entry name" value="DTD-like"/>
    <property type="match status" value="1"/>
</dbReference>
<evidence type="ECO:0000256" key="4">
    <source>
        <dbReference type="HAMAP-Rule" id="MF_00518"/>
    </source>
</evidence>
<comment type="similarity">
    <text evidence="1 4">Belongs to the DTD family.</text>
</comment>
<proteinExistence type="inferred from homology"/>